<evidence type="ECO:0000256" key="1">
    <source>
        <dbReference type="SAM" id="MobiDB-lite"/>
    </source>
</evidence>
<dbReference type="AlphaFoldDB" id="A0A4U0U2Y0"/>
<evidence type="ECO:0000313" key="3">
    <source>
        <dbReference type="Proteomes" id="UP000308549"/>
    </source>
</evidence>
<reference evidence="2 3" key="1">
    <citation type="submission" date="2017-03" db="EMBL/GenBank/DDBJ databases">
        <title>Genomes of endolithic fungi from Antarctica.</title>
        <authorList>
            <person name="Coleine C."/>
            <person name="Masonjones S."/>
            <person name="Stajich J.E."/>
        </authorList>
    </citation>
    <scope>NUCLEOTIDE SEQUENCE [LARGE SCALE GENOMIC DNA]</scope>
    <source>
        <strain evidence="2 3">CCFEE 6315</strain>
    </source>
</reference>
<comment type="caution">
    <text evidence="2">The sequence shown here is derived from an EMBL/GenBank/DDBJ whole genome shotgun (WGS) entry which is preliminary data.</text>
</comment>
<accession>A0A4U0U2Y0</accession>
<keyword evidence="3" id="KW-1185">Reference proteome</keyword>
<organism evidence="2 3">
    <name type="scientific">Salinomyces thailandicus</name>
    <dbReference type="NCBI Taxonomy" id="706561"/>
    <lineage>
        <taxon>Eukaryota</taxon>
        <taxon>Fungi</taxon>
        <taxon>Dikarya</taxon>
        <taxon>Ascomycota</taxon>
        <taxon>Pezizomycotina</taxon>
        <taxon>Dothideomycetes</taxon>
        <taxon>Dothideomycetidae</taxon>
        <taxon>Mycosphaerellales</taxon>
        <taxon>Teratosphaeriaceae</taxon>
        <taxon>Salinomyces</taxon>
    </lineage>
</organism>
<feature type="region of interest" description="Disordered" evidence="1">
    <location>
        <begin position="1"/>
        <end position="54"/>
    </location>
</feature>
<gene>
    <name evidence="2" type="ORF">B0A50_03644</name>
</gene>
<proteinExistence type="predicted"/>
<dbReference type="Proteomes" id="UP000308549">
    <property type="component" value="Unassembled WGS sequence"/>
</dbReference>
<name>A0A4U0U2Y0_9PEZI</name>
<sequence>MPKKKKNAKGSGQKASATDRVPDGLPEPSKAKEATTQPPRQPCPHGQEEERENKTTLSADLLELCDRIFSDESPSPSVLFSSAMRERGAVVLAEVLNRAFPYGPPNDTIPDIIFSEALKYACDTAYRECSCATSAPAQRSELKPTGAAACTLENGPELQRRHKTRRKRDANDGSLCAGVVESGGDRSLSIREDYAMQWLELLS</sequence>
<dbReference type="EMBL" id="NAJL01000015">
    <property type="protein sequence ID" value="TKA29134.1"/>
    <property type="molecule type" value="Genomic_DNA"/>
</dbReference>
<evidence type="ECO:0000313" key="2">
    <source>
        <dbReference type="EMBL" id="TKA29134.1"/>
    </source>
</evidence>
<protein>
    <submittedName>
        <fullName evidence="2">Uncharacterized protein</fullName>
    </submittedName>
</protein>